<dbReference type="PROSITE" id="PS51257">
    <property type="entry name" value="PROKAR_LIPOPROTEIN"/>
    <property type="match status" value="1"/>
</dbReference>
<dbReference type="OrthoDB" id="3696716at2"/>
<organism evidence="2 3">
    <name type="scientific">Marisediminicola antarctica</name>
    <dbReference type="NCBI Taxonomy" id="674079"/>
    <lineage>
        <taxon>Bacteria</taxon>
        <taxon>Bacillati</taxon>
        <taxon>Actinomycetota</taxon>
        <taxon>Actinomycetes</taxon>
        <taxon>Micrococcales</taxon>
        <taxon>Microbacteriaceae</taxon>
        <taxon>Marisediminicola</taxon>
    </lineage>
</organism>
<dbReference type="KEGG" id="mant:BHD05_09635"/>
<feature type="chain" id="PRO_5029632377" evidence="1">
    <location>
        <begin position="28"/>
        <end position="139"/>
    </location>
</feature>
<gene>
    <name evidence="2" type="ORF">BHD05_09635</name>
</gene>
<reference evidence="2 3" key="1">
    <citation type="submission" date="2016-09" db="EMBL/GenBank/DDBJ databases">
        <title>Complete genome sequence of microbes from the polar regions.</title>
        <authorList>
            <person name="Liao L."/>
            <person name="Chen B."/>
        </authorList>
    </citation>
    <scope>NUCLEOTIDE SEQUENCE [LARGE SCALE GENOMIC DNA]</scope>
    <source>
        <strain evidence="2 3">ZS314</strain>
    </source>
</reference>
<evidence type="ECO:0000256" key="1">
    <source>
        <dbReference type="SAM" id="SignalP"/>
    </source>
</evidence>
<sequence>MNKVMNSKWAALPFGVLLVAAVLTGCAEETVVDQAEEEGPVAEALLLGSPVTLQNEVQEVFGPNSFTVGEGDTLIIADGMASDVEEGDEVQITGTVVEFVTVDVEADYGLGFDDDERELVLDYDDTLAVIADDVTPLPE</sequence>
<dbReference type="RefSeq" id="WP_161886239.1">
    <property type="nucleotide sequence ID" value="NZ_CP017146.1"/>
</dbReference>
<evidence type="ECO:0000313" key="2">
    <source>
        <dbReference type="EMBL" id="QHO69863.1"/>
    </source>
</evidence>
<proteinExistence type="predicted"/>
<dbReference type="AlphaFoldDB" id="A0A7L5AH17"/>
<dbReference type="Proteomes" id="UP000464507">
    <property type="component" value="Chromosome"/>
</dbReference>
<name>A0A7L5AH17_9MICO</name>
<accession>A0A7L5AH17</accession>
<dbReference type="EMBL" id="CP017146">
    <property type="protein sequence ID" value="QHO69863.1"/>
    <property type="molecule type" value="Genomic_DNA"/>
</dbReference>
<protein>
    <submittedName>
        <fullName evidence="2">Uncharacterized protein</fullName>
    </submittedName>
</protein>
<keyword evidence="1" id="KW-0732">Signal</keyword>
<keyword evidence="3" id="KW-1185">Reference proteome</keyword>
<evidence type="ECO:0000313" key="3">
    <source>
        <dbReference type="Proteomes" id="UP000464507"/>
    </source>
</evidence>
<feature type="signal peptide" evidence="1">
    <location>
        <begin position="1"/>
        <end position="27"/>
    </location>
</feature>